<comment type="caution">
    <text evidence="1">The sequence shown here is derived from an EMBL/GenBank/DDBJ whole genome shotgun (WGS) entry which is preliminary data.</text>
</comment>
<dbReference type="Proteomes" id="UP000249819">
    <property type="component" value="Unassembled WGS sequence"/>
</dbReference>
<keyword evidence="2" id="KW-1185">Reference proteome</keyword>
<dbReference type="EMBL" id="QLMA01000006">
    <property type="protein sequence ID" value="RAJ79342.1"/>
    <property type="molecule type" value="Genomic_DNA"/>
</dbReference>
<accession>A0A327VV33</accession>
<name>A0A327VV33_9BACT</name>
<evidence type="ECO:0000313" key="2">
    <source>
        <dbReference type="Proteomes" id="UP000249819"/>
    </source>
</evidence>
<proteinExistence type="predicted"/>
<organism evidence="1 2">
    <name type="scientific">Chitinophaga dinghuensis</name>
    <dbReference type="NCBI Taxonomy" id="1539050"/>
    <lineage>
        <taxon>Bacteria</taxon>
        <taxon>Pseudomonadati</taxon>
        <taxon>Bacteroidota</taxon>
        <taxon>Chitinophagia</taxon>
        <taxon>Chitinophagales</taxon>
        <taxon>Chitinophagaceae</taxon>
        <taxon>Chitinophaga</taxon>
    </lineage>
</organism>
<protein>
    <submittedName>
        <fullName evidence="1">Uncharacterized protein</fullName>
    </submittedName>
</protein>
<dbReference type="RefSeq" id="WP_111593792.1">
    <property type="nucleotide sequence ID" value="NZ_QLMA01000006.1"/>
</dbReference>
<dbReference type="AlphaFoldDB" id="A0A327VV33"/>
<reference evidence="1 2" key="1">
    <citation type="submission" date="2018-06" db="EMBL/GenBank/DDBJ databases">
        <title>Genomic Encyclopedia of Archaeal and Bacterial Type Strains, Phase II (KMG-II): from individual species to whole genera.</title>
        <authorList>
            <person name="Goeker M."/>
        </authorList>
    </citation>
    <scope>NUCLEOTIDE SEQUENCE [LARGE SCALE GENOMIC DNA]</scope>
    <source>
        <strain evidence="1 2">DSM 29821</strain>
    </source>
</reference>
<dbReference type="OrthoDB" id="675283at2"/>
<evidence type="ECO:0000313" key="1">
    <source>
        <dbReference type="EMBL" id="RAJ79342.1"/>
    </source>
</evidence>
<sequence length="84" mass="9862">MEQHHVTVIINGRSYGLNITVNNQMHETFYEVVPDVRPFVLEDFSPQYTQFTADHTDTIAERIRIVETEQIARIIWTEILNKMG</sequence>
<gene>
    <name evidence="1" type="ORF">CLV59_106403</name>
</gene>